<dbReference type="Proteomes" id="UP001066276">
    <property type="component" value="Chromosome 4_2"/>
</dbReference>
<feature type="region of interest" description="Disordered" evidence="1">
    <location>
        <begin position="123"/>
        <end position="151"/>
    </location>
</feature>
<organism evidence="2 3">
    <name type="scientific">Pleurodeles waltl</name>
    <name type="common">Iberian ribbed newt</name>
    <dbReference type="NCBI Taxonomy" id="8319"/>
    <lineage>
        <taxon>Eukaryota</taxon>
        <taxon>Metazoa</taxon>
        <taxon>Chordata</taxon>
        <taxon>Craniata</taxon>
        <taxon>Vertebrata</taxon>
        <taxon>Euteleostomi</taxon>
        <taxon>Amphibia</taxon>
        <taxon>Batrachia</taxon>
        <taxon>Caudata</taxon>
        <taxon>Salamandroidea</taxon>
        <taxon>Salamandridae</taxon>
        <taxon>Pleurodelinae</taxon>
        <taxon>Pleurodeles</taxon>
    </lineage>
</organism>
<keyword evidence="3" id="KW-1185">Reference proteome</keyword>
<dbReference type="EMBL" id="JANPWB010000008">
    <property type="protein sequence ID" value="KAJ1159926.1"/>
    <property type="molecule type" value="Genomic_DNA"/>
</dbReference>
<comment type="caution">
    <text evidence="2">The sequence shown here is derived from an EMBL/GenBank/DDBJ whole genome shotgun (WGS) entry which is preliminary data.</text>
</comment>
<dbReference type="AlphaFoldDB" id="A0AAV7S7P5"/>
<reference evidence="2" key="1">
    <citation type="journal article" date="2022" name="bioRxiv">
        <title>Sequencing and chromosome-scale assembly of the giantPleurodeles waltlgenome.</title>
        <authorList>
            <person name="Brown T."/>
            <person name="Elewa A."/>
            <person name="Iarovenko S."/>
            <person name="Subramanian E."/>
            <person name="Araus A.J."/>
            <person name="Petzold A."/>
            <person name="Susuki M."/>
            <person name="Suzuki K.-i.T."/>
            <person name="Hayashi T."/>
            <person name="Toyoda A."/>
            <person name="Oliveira C."/>
            <person name="Osipova E."/>
            <person name="Leigh N.D."/>
            <person name="Simon A."/>
            <person name="Yun M.H."/>
        </authorList>
    </citation>
    <scope>NUCLEOTIDE SEQUENCE</scope>
    <source>
        <strain evidence="2">20211129_DDA</strain>
        <tissue evidence="2">Liver</tissue>
    </source>
</reference>
<evidence type="ECO:0000256" key="1">
    <source>
        <dbReference type="SAM" id="MobiDB-lite"/>
    </source>
</evidence>
<evidence type="ECO:0000313" key="2">
    <source>
        <dbReference type="EMBL" id="KAJ1159926.1"/>
    </source>
</evidence>
<evidence type="ECO:0000313" key="3">
    <source>
        <dbReference type="Proteomes" id="UP001066276"/>
    </source>
</evidence>
<gene>
    <name evidence="2" type="ORF">NDU88_000430</name>
</gene>
<proteinExistence type="predicted"/>
<accession>A0AAV7S7P5</accession>
<protein>
    <submittedName>
        <fullName evidence="2">Uncharacterized protein</fullName>
    </submittedName>
</protein>
<sequence>MCGGFSPTRINCNASLGWARAALELRTSRQVATRVPLRAAAERVSTSRVAEQVASCRTGLLHEDPSLLLSSYKQMEKKGQVVSFSQDGGMVKQGIVPPGPDKVSQIASCGISQGGATVSMEDLELSTRSSPEELSGVTGSSPPRYDLGTADRPDLNKLDTLKLVWQAEFVVASVVLVCSFCGFVVGCESSVAV</sequence>
<name>A0AAV7S7P5_PLEWA</name>